<proteinExistence type="predicted"/>
<reference evidence="1 2" key="1">
    <citation type="journal article" name="Sci. Rep.">
        <title>Telomere-to-telomere assembled and centromere annotated genomes of the two main subspecies of the button mushroom Agaricus bisporus reveal especially polymorphic chromosome ends.</title>
        <authorList>
            <person name="Sonnenberg A.S.M."/>
            <person name="Sedaghat-Telgerd N."/>
            <person name="Lavrijssen B."/>
            <person name="Ohm R.A."/>
            <person name="Hendrickx P.M."/>
            <person name="Scholtmeijer K."/>
            <person name="Baars J.J.P."/>
            <person name="van Peer A."/>
        </authorList>
    </citation>
    <scope>NUCLEOTIDE SEQUENCE [LARGE SCALE GENOMIC DNA]</scope>
    <source>
        <strain evidence="1 2">H119_p4</strain>
    </source>
</reference>
<sequence>MLPPVLKHRFGLGFFSNLLPKGSMSSSFYAQELNRALREQGPAIHCFRVVNATSLQAVAHVKVLEGHSIGVVLTQQGYKIDAKLGEGPSQVFETIEDLLHSINLKI</sequence>
<evidence type="ECO:0000313" key="1">
    <source>
        <dbReference type="EMBL" id="KAF7768219.1"/>
    </source>
</evidence>
<dbReference type="AlphaFoldDB" id="A0A8H7C6X3"/>
<organism evidence="1 2">
    <name type="scientific">Agaricus bisporus var. burnettii</name>
    <dbReference type="NCBI Taxonomy" id="192524"/>
    <lineage>
        <taxon>Eukaryota</taxon>
        <taxon>Fungi</taxon>
        <taxon>Dikarya</taxon>
        <taxon>Basidiomycota</taxon>
        <taxon>Agaricomycotina</taxon>
        <taxon>Agaricomycetes</taxon>
        <taxon>Agaricomycetidae</taxon>
        <taxon>Agaricales</taxon>
        <taxon>Agaricineae</taxon>
        <taxon>Agaricaceae</taxon>
        <taxon>Agaricus</taxon>
    </lineage>
</organism>
<comment type="caution">
    <text evidence="1">The sequence shown here is derived from an EMBL/GenBank/DDBJ whole genome shotgun (WGS) entry which is preliminary data.</text>
</comment>
<dbReference type="EMBL" id="JABXXO010000010">
    <property type="protein sequence ID" value="KAF7768219.1"/>
    <property type="molecule type" value="Genomic_DNA"/>
</dbReference>
<name>A0A8H7C6X3_AGABI</name>
<gene>
    <name evidence="1" type="ORF">Agabi119p4_7462</name>
</gene>
<dbReference type="Proteomes" id="UP000629468">
    <property type="component" value="Unassembled WGS sequence"/>
</dbReference>
<dbReference type="InterPro" id="IPR023231">
    <property type="entry name" value="GSKIP_dom_sf"/>
</dbReference>
<accession>A0A8H7C6X3</accession>
<dbReference type="Gene3D" id="3.30.2280.10">
    <property type="entry name" value="Hypothetical protein (hspc210)"/>
    <property type="match status" value="1"/>
</dbReference>
<evidence type="ECO:0000313" key="2">
    <source>
        <dbReference type="Proteomes" id="UP000629468"/>
    </source>
</evidence>
<protein>
    <submittedName>
        <fullName evidence="1">Uncharacterized protein</fullName>
    </submittedName>
</protein>